<dbReference type="InterPro" id="IPR036052">
    <property type="entry name" value="TrpB-like_PALP_sf"/>
</dbReference>
<accession>A0AAJ1W5M8</accession>
<dbReference type="GO" id="GO:0019148">
    <property type="term" value="F:D-cysteine desulfhydrase activity"/>
    <property type="evidence" value="ECO:0007669"/>
    <property type="project" value="TreeGrafter"/>
</dbReference>
<dbReference type="InterPro" id="IPR027278">
    <property type="entry name" value="ACCD_DCysDesulf"/>
</dbReference>
<dbReference type="PIRSF" id="PIRSF006278">
    <property type="entry name" value="ACCD_DCysDesulf"/>
    <property type="match status" value="1"/>
</dbReference>
<dbReference type="Proteomes" id="UP001229081">
    <property type="component" value="Unassembled WGS sequence"/>
</dbReference>
<dbReference type="GO" id="GO:1901605">
    <property type="term" value="P:alpha-amino acid metabolic process"/>
    <property type="evidence" value="ECO:0007669"/>
    <property type="project" value="UniProtKB-ARBA"/>
</dbReference>
<dbReference type="Pfam" id="PF00291">
    <property type="entry name" value="PALP"/>
    <property type="match status" value="1"/>
</dbReference>
<feature type="modified residue" description="N6-(pyridoxal phosphate)lysine" evidence="4">
    <location>
        <position position="58"/>
    </location>
</feature>
<dbReference type="EMBL" id="JAUFSA010000001">
    <property type="protein sequence ID" value="MDP7736999.1"/>
    <property type="molecule type" value="Genomic_DNA"/>
</dbReference>
<evidence type="ECO:0000259" key="5">
    <source>
        <dbReference type="Pfam" id="PF00291"/>
    </source>
</evidence>
<evidence type="ECO:0000313" key="6">
    <source>
        <dbReference type="EMBL" id="MDP7736999.1"/>
    </source>
</evidence>
<evidence type="ECO:0000256" key="3">
    <source>
        <dbReference type="ARBA" id="ARBA00022898"/>
    </source>
</evidence>
<evidence type="ECO:0000256" key="4">
    <source>
        <dbReference type="PIRSR" id="PIRSR006278-2"/>
    </source>
</evidence>
<evidence type="ECO:0000256" key="1">
    <source>
        <dbReference type="ARBA" id="ARBA00001933"/>
    </source>
</evidence>
<dbReference type="PANTHER" id="PTHR43780:SF2">
    <property type="entry name" value="1-AMINOCYCLOPROPANE-1-CARBOXYLATE DEAMINASE-RELATED"/>
    <property type="match status" value="1"/>
</dbReference>
<proteinExistence type="inferred from homology"/>
<evidence type="ECO:0000256" key="2">
    <source>
        <dbReference type="ARBA" id="ARBA00008639"/>
    </source>
</evidence>
<protein>
    <submittedName>
        <fullName evidence="6">Pyridoxal-phosphate dependent enzyme</fullName>
    </submittedName>
</protein>
<keyword evidence="3 4" id="KW-0663">Pyridoxal phosphate</keyword>
<organism evidence="6 7">
    <name type="scientific">Mycobacterium paragordonae</name>
    <dbReference type="NCBI Taxonomy" id="1389713"/>
    <lineage>
        <taxon>Bacteria</taxon>
        <taxon>Bacillati</taxon>
        <taxon>Actinomycetota</taxon>
        <taxon>Actinomycetes</taxon>
        <taxon>Mycobacteriales</taxon>
        <taxon>Mycobacteriaceae</taxon>
        <taxon>Mycobacterium</taxon>
    </lineage>
</organism>
<comment type="cofactor">
    <cofactor evidence="1">
        <name>pyridoxal 5'-phosphate</name>
        <dbReference type="ChEBI" id="CHEBI:597326"/>
    </cofactor>
</comment>
<dbReference type="InterPro" id="IPR001926">
    <property type="entry name" value="TrpB-like_PALP"/>
</dbReference>
<sequence>MTTYLHERFPELRDTLHRAHLGDGPTPVRPLPGLSASGPSLWLKDDGVYGNGGWGGNKVRKLEWLLPDVKRSGRQTILTFGGLGTNWGLATARYGRDLGLRTALALIDQPVDEHVAAQLERLRACGADIYYTHNKFRTVAAVPYLYLRHRRPYLLPAGGSAPLGVVGYVEAALEIAAQVEAGALPAPASVVVAVGSGGTVAGLHLGLALAGLTSTRVIGVVVNDTLRLDHRSITSLAERAARLLQSRGARVPATPLPAGRLLLVRDWLGQGYGHPTAEGTRALRLAHDAEHLDLEPVYTAKAMAALLELHSSGRLPDGPALYLHTNGPRD</sequence>
<dbReference type="RefSeq" id="WP_065044652.1">
    <property type="nucleotide sequence ID" value="NZ_JAUFSA010000001.1"/>
</dbReference>
<gene>
    <name evidence="6" type="ORF">QXL92_19845</name>
</gene>
<evidence type="ECO:0000313" key="7">
    <source>
        <dbReference type="Proteomes" id="UP001229081"/>
    </source>
</evidence>
<comment type="caution">
    <text evidence="6">The sequence shown here is derived from an EMBL/GenBank/DDBJ whole genome shotgun (WGS) entry which is preliminary data.</text>
</comment>
<dbReference type="Gene3D" id="3.40.50.1100">
    <property type="match status" value="2"/>
</dbReference>
<name>A0AAJ1W5M8_9MYCO</name>
<comment type="similarity">
    <text evidence="2">Belongs to the ACC deaminase/D-cysteine desulfhydrase family.</text>
</comment>
<feature type="domain" description="Tryptophan synthase beta chain-like PALP" evidence="5">
    <location>
        <begin position="21"/>
        <end position="325"/>
    </location>
</feature>
<dbReference type="AlphaFoldDB" id="A0AAJ1W5M8"/>
<dbReference type="PANTHER" id="PTHR43780">
    <property type="entry name" value="1-AMINOCYCLOPROPANE-1-CARBOXYLATE DEAMINASE-RELATED"/>
    <property type="match status" value="1"/>
</dbReference>
<reference evidence="6" key="1">
    <citation type="submission" date="2023-06" db="EMBL/GenBank/DDBJ databases">
        <title>Identification of two novel mycobacterium reveal diversities and complexities of Mycobacterium gordonae clade.</title>
        <authorList>
            <person name="Matsumoto Y."/>
            <person name="Nakamura S."/>
            <person name="Motooka D."/>
            <person name="Fukushima K."/>
        </authorList>
    </citation>
    <scope>NUCLEOTIDE SEQUENCE</scope>
    <source>
        <strain evidence="6">TY812</strain>
    </source>
</reference>
<dbReference type="SUPFAM" id="SSF53686">
    <property type="entry name" value="Tryptophan synthase beta subunit-like PLP-dependent enzymes"/>
    <property type="match status" value="1"/>
</dbReference>